<dbReference type="Proteomes" id="UP000070444">
    <property type="component" value="Unassembled WGS sequence"/>
</dbReference>
<dbReference type="Pfam" id="PF14494">
    <property type="entry name" value="DUF4436"/>
    <property type="match status" value="1"/>
</dbReference>
<keyword evidence="2" id="KW-1185">Reference proteome</keyword>
<reference evidence="1 2" key="1">
    <citation type="journal article" date="2015" name="Genome Biol. Evol.">
        <title>Phylogenomic analyses indicate that early fungi evolved digesting cell walls of algal ancestors of land plants.</title>
        <authorList>
            <person name="Chang Y."/>
            <person name="Wang S."/>
            <person name="Sekimoto S."/>
            <person name="Aerts A.L."/>
            <person name="Choi C."/>
            <person name="Clum A."/>
            <person name="LaButti K.M."/>
            <person name="Lindquist E.A."/>
            <person name="Yee Ngan C."/>
            <person name="Ohm R.A."/>
            <person name="Salamov A.A."/>
            <person name="Grigoriev I.V."/>
            <person name="Spatafora J.W."/>
            <person name="Berbee M.L."/>
        </authorList>
    </citation>
    <scope>NUCLEOTIDE SEQUENCE [LARGE SCALE GENOMIC DNA]</scope>
    <source>
        <strain evidence="1 2">NRRL 28638</strain>
    </source>
</reference>
<protein>
    <submittedName>
        <fullName evidence="1">Uncharacterized protein</fullName>
    </submittedName>
</protein>
<evidence type="ECO:0000313" key="1">
    <source>
        <dbReference type="EMBL" id="KXN65655.1"/>
    </source>
</evidence>
<proteinExistence type="predicted"/>
<sequence length="120" mass="14175">MESIFKSTLKRRILFTIIDKLKTSEDILNQTEENDRVNLDFRVLSTDLAKRTMRVYVGLYPDGYYSNDAERTWNKTVEFQFLHKNLVVKKGTTLEPVIFDIPLQTGNLRDYPFDKYTTDI</sequence>
<dbReference type="AlphaFoldDB" id="A0A137NSC3"/>
<evidence type="ECO:0000313" key="2">
    <source>
        <dbReference type="Proteomes" id="UP000070444"/>
    </source>
</evidence>
<accession>A0A137NSC3</accession>
<dbReference type="EMBL" id="KQ964836">
    <property type="protein sequence ID" value="KXN65655.1"/>
    <property type="molecule type" value="Genomic_DNA"/>
</dbReference>
<dbReference type="InterPro" id="IPR027948">
    <property type="entry name" value="DUF4436"/>
</dbReference>
<feature type="non-terminal residue" evidence="1">
    <location>
        <position position="120"/>
    </location>
</feature>
<gene>
    <name evidence="1" type="ORF">CONCODRAFT_12683</name>
</gene>
<organism evidence="1 2">
    <name type="scientific">Conidiobolus coronatus (strain ATCC 28846 / CBS 209.66 / NRRL 28638)</name>
    <name type="common">Delacroixia coronata</name>
    <dbReference type="NCBI Taxonomy" id="796925"/>
    <lineage>
        <taxon>Eukaryota</taxon>
        <taxon>Fungi</taxon>
        <taxon>Fungi incertae sedis</taxon>
        <taxon>Zoopagomycota</taxon>
        <taxon>Entomophthoromycotina</taxon>
        <taxon>Entomophthoromycetes</taxon>
        <taxon>Entomophthorales</taxon>
        <taxon>Ancylistaceae</taxon>
        <taxon>Conidiobolus</taxon>
    </lineage>
</organism>
<name>A0A137NSC3_CONC2</name>